<organism evidence="1 2">
    <name type="scientific">Aspergillus brunneoviolaceus CBS 621.78</name>
    <dbReference type="NCBI Taxonomy" id="1450534"/>
    <lineage>
        <taxon>Eukaryota</taxon>
        <taxon>Fungi</taxon>
        <taxon>Dikarya</taxon>
        <taxon>Ascomycota</taxon>
        <taxon>Pezizomycotina</taxon>
        <taxon>Eurotiomycetes</taxon>
        <taxon>Eurotiomycetidae</taxon>
        <taxon>Eurotiales</taxon>
        <taxon>Aspergillaceae</taxon>
        <taxon>Aspergillus</taxon>
        <taxon>Aspergillus subgen. Circumdati</taxon>
    </lineage>
</organism>
<reference evidence="1" key="1">
    <citation type="submission" date="2018-02" db="EMBL/GenBank/DDBJ databases">
        <title>The genomes of Aspergillus section Nigri reveals drivers in fungal speciation.</title>
        <authorList>
            <consortium name="DOE Joint Genome Institute"/>
            <person name="Vesth T.C."/>
            <person name="Nybo J."/>
            <person name="Theobald S."/>
            <person name="Brandl J."/>
            <person name="Frisvad J.C."/>
            <person name="Nielsen K.F."/>
            <person name="Lyhne E.K."/>
            <person name="Kogle M.E."/>
            <person name="Kuo A."/>
            <person name="Riley R."/>
            <person name="Clum A."/>
            <person name="Nolan M."/>
            <person name="Lipzen A."/>
            <person name="Salamov A."/>
            <person name="Henrissat B."/>
            <person name="Wiebenga A."/>
            <person name="De vries R.P."/>
            <person name="Grigoriev I.V."/>
            <person name="Mortensen U.H."/>
            <person name="Andersen M.R."/>
            <person name="Baker S.E."/>
        </authorList>
    </citation>
    <scope>NUCLEOTIDE SEQUENCE</scope>
    <source>
        <strain evidence="1">CBS 621.78</strain>
    </source>
</reference>
<gene>
    <name evidence="1" type="ORF">BO95DRAFT_443287</name>
</gene>
<evidence type="ECO:0000313" key="2">
    <source>
        <dbReference type="Proteomes" id="UP000249057"/>
    </source>
</evidence>
<protein>
    <submittedName>
        <fullName evidence="1">Uncharacterized protein</fullName>
    </submittedName>
</protein>
<proteinExistence type="predicted"/>
<evidence type="ECO:0000313" key="1">
    <source>
        <dbReference type="EMBL" id="RAH45352.1"/>
    </source>
</evidence>
<dbReference type="Proteomes" id="UP000249057">
    <property type="component" value="Unassembled WGS sequence"/>
</dbReference>
<accession>A0ACD1G855</accession>
<name>A0ACD1G855_9EURO</name>
<sequence length="115" mass="13077">MKSWHRPWGSWGWAGRLVGALVVMDGINQRPGSDDGGVEFDAEISWKTQGEPARATGPKRSLRRERRVRWSCIAYQGYSRLERIIAAMMRALVRQAFSQRCGGLNEMRPRLGEDS</sequence>
<dbReference type="EMBL" id="KZ825346">
    <property type="protein sequence ID" value="RAH45352.1"/>
    <property type="molecule type" value="Genomic_DNA"/>
</dbReference>
<keyword evidence="2" id="KW-1185">Reference proteome</keyword>